<gene>
    <name evidence="2" type="ORF">FWK35_00024416</name>
</gene>
<feature type="domain" description="DUF4371" evidence="1">
    <location>
        <begin position="121"/>
        <end position="210"/>
    </location>
</feature>
<dbReference type="AlphaFoldDB" id="A0A6G0VY84"/>
<dbReference type="PANTHER" id="PTHR46289:SF17">
    <property type="entry name" value="HAT C-TERMINAL DIMERISATION DOMAIN-CONTAINING PROTEIN"/>
    <property type="match status" value="1"/>
</dbReference>
<evidence type="ECO:0000259" key="1">
    <source>
        <dbReference type="Pfam" id="PF14291"/>
    </source>
</evidence>
<keyword evidence="3" id="KW-1185">Reference proteome</keyword>
<protein>
    <submittedName>
        <fullName evidence="2">52 kDa repressor of the inhibitor of the protein kinase-like</fullName>
    </submittedName>
</protein>
<dbReference type="Proteomes" id="UP000478052">
    <property type="component" value="Unassembled WGS sequence"/>
</dbReference>
<reference evidence="2 3" key="1">
    <citation type="submission" date="2019-08" db="EMBL/GenBank/DDBJ databases">
        <title>Whole genome of Aphis craccivora.</title>
        <authorList>
            <person name="Voronova N.V."/>
            <person name="Shulinski R.S."/>
            <person name="Bandarenka Y.V."/>
            <person name="Zhorov D.G."/>
            <person name="Warner D."/>
        </authorList>
    </citation>
    <scope>NUCLEOTIDE SEQUENCE [LARGE SCALE GENOMIC DNA]</scope>
    <source>
        <strain evidence="2">180601</strain>
        <tissue evidence="2">Whole Body</tissue>
    </source>
</reference>
<organism evidence="2 3">
    <name type="scientific">Aphis craccivora</name>
    <name type="common">Cowpea aphid</name>
    <dbReference type="NCBI Taxonomy" id="307492"/>
    <lineage>
        <taxon>Eukaryota</taxon>
        <taxon>Metazoa</taxon>
        <taxon>Ecdysozoa</taxon>
        <taxon>Arthropoda</taxon>
        <taxon>Hexapoda</taxon>
        <taxon>Insecta</taxon>
        <taxon>Pterygota</taxon>
        <taxon>Neoptera</taxon>
        <taxon>Paraneoptera</taxon>
        <taxon>Hemiptera</taxon>
        <taxon>Sternorrhyncha</taxon>
        <taxon>Aphidomorpha</taxon>
        <taxon>Aphidoidea</taxon>
        <taxon>Aphididae</taxon>
        <taxon>Aphidini</taxon>
        <taxon>Aphis</taxon>
        <taxon>Aphis</taxon>
    </lineage>
</organism>
<sequence length="539" mass="61793">MLRRFFRKHSQRSYHESSILDSDNFLKIYSNKDLSIINRLDSESKLSRIGNALYQLLIQCVDNGHNDSGSLYVFLYIIHLYYNLQIVNINQGNFRANLKYRGDGDECLKSILKKEGRNKFICPQIQNEIISVCVDETTDISVVEQLALCVRYVDKNKNVYGDFLKFIPVQSLTGKHLADSILNGLMSCGVDCNYLYGQGYDDASNMAGHVQVFKPTKPLYIHCAAHSLNLVLSMASNIKPIRNCLGIIEKLYIFFNSPKCNNILLSCIENSETDVKVKTLKRLCATRWVQRYDAVHDFVELFEFVLEALETISDWNDSSGSTTDANVPIKAMDYGFIISVYGVKLLFSFGLPLCKQLQKERIDLKEAVDLTKDIVSELKFLRSECDNEFKKIFLQAKIKQIIKFYDMADKMDIELSVKRLNKRQTNRANPLSDQKLDAETVFQNCIPFLGFENLFSPNTVLAEDEETSFKTLVEFYSPNVEHFDILLVELKLWRRKLSRSNNVPKSALQALTECDVNIFPNIFKIIKILCTLPVSSFTP</sequence>
<proteinExistence type="predicted"/>
<dbReference type="Pfam" id="PF14291">
    <property type="entry name" value="DUF4371"/>
    <property type="match status" value="1"/>
</dbReference>
<evidence type="ECO:0000313" key="3">
    <source>
        <dbReference type="Proteomes" id="UP000478052"/>
    </source>
</evidence>
<dbReference type="InterPro" id="IPR012337">
    <property type="entry name" value="RNaseH-like_sf"/>
</dbReference>
<name>A0A6G0VY84_APHCR</name>
<dbReference type="PANTHER" id="PTHR46289">
    <property type="entry name" value="52 KDA REPRESSOR OF THE INHIBITOR OF THE PROTEIN KINASE-LIKE PROTEIN-RELATED"/>
    <property type="match status" value="1"/>
</dbReference>
<dbReference type="SUPFAM" id="SSF53098">
    <property type="entry name" value="Ribonuclease H-like"/>
    <property type="match status" value="1"/>
</dbReference>
<dbReference type="EMBL" id="VUJU01010517">
    <property type="protein sequence ID" value="KAF0713978.1"/>
    <property type="molecule type" value="Genomic_DNA"/>
</dbReference>
<dbReference type="OrthoDB" id="6152523at2759"/>
<comment type="caution">
    <text evidence="2">The sequence shown here is derived from an EMBL/GenBank/DDBJ whole genome shotgun (WGS) entry which is preliminary data.</text>
</comment>
<evidence type="ECO:0000313" key="2">
    <source>
        <dbReference type="EMBL" id="KAF0713978.1"/>
    </source>
</evidence>
<accession>A0A6G0VY84</accession>
<dbReference type="InterPro" id="IPR025398">
    <property type="entry name" value="DUF4371"/>
</dbReference>
<dbReference type="InterPro" id="IPR052958">
    <property type="entry name" value="IFN-induced_PKR_regulator"/>
</dbReference>